<dbReference type="AlphaFoldDB" id="A0A8J6N786"/>
<feature type="domain" description="HD" evidence="2">
    <location>
        <begin position="92"/>
        <end position="216"/>
    </location>
</feature>
<comment type="caution">
    <text evidence="4">The sequence shown here is derived from an EMBL/GenBank/DDBJ whole genome shotgun (WGS) entry which is preliminary data.</text>
</comment>
<keyword evidence="1" id="KW-0472">Membrane</keyword>
<dbReference type="InterPro" id="IPR003607">
    <property type="entry name" value="HD/PDEase_dom"/>
</dbReference>
<proteinExistence type="predicted"/>
<dbReference type="PROSITE" id="PS51831">
    <property type="entry name" value="HD"/>
    <property type="match status" value="1"/>
</dbReference>
<evidence type="ECO:0000259" key="3">
    <source>
        <dbReference type="PROSITE" id="PS51832"/>
    </source>
</evidence>
<dbReference type="Pfam" id="PF13487">
    <property type="entry name" value="HD_5"/>
    <property type="match status" value="1"/>
</dbReference>
<sequence length="323" mass="36896">MIQSIFKRIITYLILVASVGLVMGLSFFQGHRLHVERGLETYLLPLTLGLLVGLLSAYFFHFYLRKKEKEKQFFQDLAEVLAVALDERDQYTHGHARRVTMMAMEIGSAMSLDHAEMETLRLSSILHDIGKIGIPDSILLKPSALTNEEYDQVKMHPQKGGRILAQIHDSRIDRIVDIIVAHHERYDGCGYPFGLTGENIPLLARILAVADSYDAMTSDRSYRKGMDIDHALAEVKKGSGTQFDPQVVETFLLLYEREMSGDICESFADCRIFRFIQDETVSRAYEMQFCRGNYRSCARFQITEKNQRPTDLMPDGSFYRSGM</sequence>
<dbReference type="Proteomes" id="UP000599024">
    <property type="component" value="Unassembled WGS sequence"/>
</dbReference>
<protein>
    <submittedName>
        <fullName evidence="4">HD-GYP domain-containing protein</fullName>
    </submittedName>
</protein>
<dbReference type="PANTHER" id="PTHR43155">
    <property type="entry name" value="CYCLIC DI-GMP PHOSPHODIESTERASE PA4108-RELATED"/>
    <property type="match status" value="1"/>
</dbReference>
<dbReference type="EMBL" id="JACNLK010000025">
    <property type="protein sequence ID" value="MBC8207992.1"/>
    <property type="molecule type" value="Genomic_DNA"/>
</dbReference>
<reference evidence="4 5" key="1">
    <citation type="submission" date="2020-08" db="EMBL/GenBank/DDBJ databases">
        <title>Bridging the membrane lipid divide: bacteria of the FCB group superphylum have the potential to synthesize archaeal ether lipids.</title>
        <authorList>
            <person name="Villanueva L."/>
            <person name="Von Meijenfeldt F.A.B."/>
            <person name="Westbye A.B."/>
            <person name="Yadav S."/>
            <person name="Hopmans E.C."/>
            <person name="Dutilh B.E."/>
            <person name="Sinninghe Damste J.S."/>
        </authorList>
    </citation>
    <scope>NUCLEOTIDE SEQUENCE [LARGE SCALE GENOMIC DNA]</scope>
    <source>
        <strain evidence="4">NIOZ-UU81</strain>
    </source>
</reference>
<dbReference type="PROSITE" id="PS51832">
    <property type="entry name" value="HD_GYP"/>
    <property type="match status" value="1"/>
</dbReference>
<gene>
    <name evidence="4" type="ORF">H8E79_02345</name>
</gene>
<dbReference type="PANTHER" id="PTHR43155:SF2">
    <property type="entry name" value="CYCLIC DI-GMP PHOSPHODIESTERASE PA4108"/>
    <property type="match status" value="1"/>
</dbReference>
<dbReference type="Gene3D" id="1.10.3210.10">
    <property type="entry name" value="Hypothetical protein af1432"/>
    <property type="match status" value="1"/>
</dbReference>
<dbReference type="SUPFAM" id="SSF109604">
    <property type="entry name" value="HD-domain/PDEase-like"/>
    <property type="match status" value="1"/>
</dbReference>
<dbReference type="CDD" id="cd00077">
    <property type="entry name" value="HDc"/>
    <property type="match status" value="1"/>
</dbReference>
<dbReference type="InterPro" id="IPR006674">
    <property type="entry name" value="HD_domain"/>
</dbReference>
<feature type="transmembrane region" description="Helical" evidence="1">
    <location>
        <begin position="42"/>
        <end position="64"/>
    </location>
</feature>
<accession>A0A8J6N786</accession>
<feature type="domain" description="HD-GYP" evidence="3">
    <location>
        <begin position="70"/>
        <end position="267"/>
    </location>
</feature>
<keyword evidence="1" id="KW-0812">Transmembrane</keyword>
<feature type="transmembrane region" description="Helical" evidence="1">
    <location>
        <begin position="12"/>
        <end position="30"/>
    </location>
</feature>
<dbReference type="InterPro" id="IPR037522">
    <property type="entry name" value="HD_GYP_dom"/>
</dbReference>
<evidence type="ECO:0000313" key="4">
    <source>
        <dbReference type="EMBL" id="MBC8207992.1"/>
    </source>
</evidence>
<name>A0A8J6N786_9BACT</name>
<organism evidence="4 5">
    <name type="scientific">Candidatus Desulfatifera sulfidica</name>
    <dbReference type="NCBI Taxonomy" id="2841691"/>
    <lineage>
        <taxon>Bacteria</taxon>
        <taxon>Pseudomonadati</taxon>
        <taxon>Thermodesulfobacteriota</taxon>
        <taxon>Desulfobulbia</taxon>
        <taxon>Desulfobulbales</taxon>
        <taxon>Desulfobulbaceae</taxon>
        <taxon>Candidatus Desulfatifera</taxon>
    </lineage>
</organism>
<dbReference type="SMART" id="SM00471">
    <property type="entry name" value="HDc"/>
    <property type="match status" value="1"/>
</dbReference>
<evidence type="ECO:0000256" key="1">
    <source>
        <dbReference type="SAM" id="Phobius"/>
    </source>
</evidence>
<evidence type="ECO:0000259" key="2">
    <source>
        <dbReference type="PROSITE" id="PS51831"/>
    </source>
</evidence>
<evidence type="ECO:0000313" key="5">
    <source>
        <dbReference type="Proteomes" id="UP000599024"/>
    </source>
</evidence>
<keyword evidence="1" id="KW-1133">Transmembrane helix</keyword>